<dbReference type="STRING" id="4533.J3M424"/>
<sequence length="837" mass="89303">MAGVGEVAAAVSYSHIQNSDVVRFKPGDGDEERRHGDLGLLMPSRSYSSISLLCMDGHVVAGKHAGELTVVDRPSLRPLMVVTSASDPTGQQGVVRDVSTVVDLIEHQPDGMYGAAAAAPVVQGVSPGALRRVREVTPGDYVVLSGHGRWLGRVVEVHVSTNVVFDDGAVCRLDVTTRCRLHDAVVRNYRHRTEANYCYYPGQRVTGREAAFENALWVRGYWKPSLTEGTVAKVTTTGAVVYWIASAQLGIDKELVDVAAPPAFQNPKDLTLFSSDEECYWGLADRCFIAADEAKPRGKFSFKKDKRSTRMGAATRAVDKAMVVAGTCTTAEVEWQDGTRSSDVPSAELVPIYMLNEYGSRRQQSRHHLRRPFMGRACPRVSRRQQRRHVSQVGDGETSMVAHHEIRFVDCRNIWDLQDDLGPWVAEQEEPAAAAADSNARNNVAGDAGNAGGGGANAPAPPPTPTLTGRIGAAVQSGIGVASRLLAHGKSCLASVSSSLPSSANSAAATASAEATAPSEPAADGDGGDANTDDGNGGDDESLSFARFDVVQCPLDHHYLDAKQEGAAHGNKWVKRVQKEWKILADDNLPGTIYVRAFEDRMDLLRAAMVGAAGTPYQDGLFLFDVHLPPTFPAVPPQVYYHSFGFRVNPNLYESSTVCLSLLNTFAGRDTEVWSLESSTLLQVLVSIQGLVLTGDPYYNEAGYEALIGTPEGRGGAFPYAENARLLTLRSALQLLRRPPRGFEDLVRAHFRRRGRHVLAACESYLRGSRGAVAGDGDAEATCSVGFRLALGRVVAGGGGGGGGGGGRGFSELGRSSTSRAVAAADDDGTASSHTAN</sequence>
<keyword evidence="2" id="KW-0833">Ubl conjugation pathway</keyword>
<dbReference type="PANTHER" id="PTHR46116">
    <property type="entry name" value="(E3-INDEPENDENT) E2 UBIQUITIN-CONJUGATING ENZYME"/>
    <property type="match status" value="1"/>
</dbReference>
<dbReference type="Gene3D" id="3.10.110.10">
    <property type="entry name" value="Ubiquitin Conjugating Enzyme"/>
    <property type="match status" value="1"/>
</dbReference>
<feature type="domain" description="UBC core" evidence="4">
    <location>
        <begin position="572"/>
        <end position="733"/>
    </location>
</feature>
<evidence type="ECO:0000256" key="3">
    <source>
        <dbReference type="SAM" id="MobiDB-lite"/>
    </source>
</evidence>
<protein>
    <recommendedName>
        <fullName evidence="4">UBC core domain-containing protein</fullName>
    </recommendedName>
</protein>
<accession>J3M424</accession>
<feature type="region of interest" description="Disordered" evidence="3">
    <location>
        <begin position="510"/>
        <end position="541"/>
    </location>
</feature>
<evidence type="ECO:0000313" key="6">
    <source>
        <dbReference type="Proteomes" id="UP000006038"/>
    </source>
</evidence>
<dbReference type="InterPro" id="IPR000608">
    <property type="entry name" value="UBC"/>
</dbReference>
<dbReference type="InterPro" id="IPR057735">
    <property type="entry name" value="UBE2O-like_tSH3-B"/>
</dbReference>
<dbReference type="Proteomes" id="UP000006038">
    <property type="component" value="Chromosome 5"/>
</dbReference>
<feature type="compositionally biased region" description="Low complexity" evidence="3">
    <location>
        <begin position="431"/>
        <end position="448"/>
    </location>
</feature>
<dbReference type="SMART" id="SM00212">
    <property type="entry name" value="UBCc"/>
    <property type="match status" value="1"/>
</dbReference>
<dbReference type="EnsemblPlants" id="OB05G13480.1">
    <property type="protein sequence ID" value="OB05G13480.1"/>
    <property type="gene ID" value="OB05G13480"/>
</dbReference>
<dbReference type="SUPFAM" id="SSF54495">
    <property type="entry name" value="UBC-like"/>
    <property type="match status" value="1"/>
</dbReference>
<dbReference type="HOGENOM" id="CLU_002088_0_0_1"/>
<reference evidence="5" key="2">
    <citation type="submission" date="2013-04" db="UniProtKB">
        <authorList>
            <consortium name="EnsemblPlants"/>
        </authorList>
    </citation>
    <scope>IDENTIFICATION</scope>
</reference>
<proteinExistence type="predicted"/>
<dbReference type="AlphaFoldDB" id="J3M424"/>
<feature type="region of interest" description="Disordered" evidence="3">
    <location>
        <begin position="430"/>
        <end position="470"/>
    </location>
</feature>
<organism evidence="5">
    <name type="scientific">Oryza brachyantha</name>
    <name type="common">malo sina</name>
    <dbReference type="NCBI Taxonomy" id="4533"/>
    <lineage>
        <taxon>Eukaryota</taxon>
        <taxon>Viridiplantae</taxon>
        <taxon>Streptophyta</taxon>
        <taxon>Embryophyta</taxon>
        <taxon>Tracheophyta</taxon>
        <taxon>Spermatophyta</taxon>
        <taxon>Magnoliopsida</taxon>
        <taxon>Liliopsida</taxon>
        <taxon>Poales</taxon>
        <taxon>Poaceae</taxon>
        <taxon>BOP clade</taxon>
        <taxon>Oryzoideae</taxon>
        <taxon>Oryzeae</taxon>
        <taxon>Oryzinae</taxon>
        <taxon>Oryza</taxon>
    </lineage>
</organism>
<dbReference type="Pfam" id="PF00179">
    <property type="entry name" value="UQ_con"/>
    <property type="match status" value="1"/>
</dbReference>
<feature type="compositionally biased region" description="Gly residues" evidence="3">
    <location>
        <begin position="800"/>
        <end position="809"/>
    </location>
</feature>
<evidence type="ECO:0000256" key="1">
    <source>
        <dbReference type="ARBA" id="ARBA00022679"/>
    </source>
</evidence>
<feature type="region of interest" description="Disordered" evidence="3">
    <location>
        <begin position="800"/>
        <end position="837"/>
    </location>
</feature>
<dbReference type="OMA" id="VQCPPDH"/>
<dbReference type="GO" id="GO:0061631">
    <property type="term" value="F:ubiquitin conjugating enzyme activity"/>
    <property type="evidence" value="ECO:0007669"/>
    <property type="project" value="TreeGrafter"/>
</dbReference>
<evidence type="ECO:0000256" key="2">
    <source>
        <dbReference type="ARBA" id="ARBA00022786"/>
    </source>
</evidence>
<dbReference type="Pfam" id="PF23046">
    <property type="entry name" value="tSH3-B_UBE2O"/>
    <property type="match status" value="1"/>
</dbReference>
<dbReference type="Gramene" id="OB05G13480.1">
    <property type="protein sequence ID" value="OB05G13480.1"/>
    <property type="gene ID" value="OB05G13480"/>
</dbReference>
<dbReference type="InterPro" id="IPR016135">
    <property type="entry name" value="UBQ-conjugating_enzyme/RWD"/>
</dbReference>
<reference evidence="5" key="1">
    <citation type="journal article" date="2013" name="Nat. Commun.">
        <title>Whole-genome sequencing of Oryza brachyantha reveals mechanisms underlying Oryza genome evolution.</title>
        <authorList>
            <person name="Chen J."/>
            <person name="Huang Q."/>
            <person name="Gao D."/>
            <person name="Wang J."/>
            <person name="Lang Y."/>
            <person name="Liu T."/>
            <person name="Li B."/>
            <person name="Bai Z."/>
            <person name="Luis Goicoechea J."/>
            <person name="Liang C."/>
            <person name="Chen C."/>
            <person name="Zhang W."/>
            <person name="Sun S."/>
            <person name="Liao Y."/>
            <person name="Zhang X."/>
            <person name="Yang L."/>
            <person name="Song C."/>
            <person name="Wang M."/>
            <person name="Shi J."/>
            <person name="Liu G."/>
            <person name="Liu J."/>
            <person name="Zhou H."/>
            <person name="Zhou W."/>
            <person name="Yu Q."/>
            <person name="An N."/>
            <person name="Chen Y."/>
            <person name="Cai Q."/>
            <person name="Wang B."/>
            <person name="Liu B."/>
            <person name="Min J."/>
            <person name="Huang Y."/>
            <person name="Wu H."/>
            <person name="Li Z."/>
            <person name="Zhang Y."/>
            <person name="Yin Y."/>
            <person name="Song W."/>
            <person name="Jiang J."/>
            <person name="Jackson S.A."/>
            <person name="Wing R.A."/>
            <person name="Wang J."/>
            <person name="Chen M."/>
        </authorList>
    </citation>
    <scope>NUCLEOTIDE SEQUENCE [LARGE SCALE GENOMIC DNA]</scope>
    <source>
        <strain evidence="5">cv. IRGC 101232</strain>
    </source>
</reference>
<name>J3M424_ORYBR</name>
<dbReference type="PROSITE" id="PS50127">
    <property type="entry name" value="UBC_2"/>
    <property type="match status" value="1"/>
</dbReference>
<dbReference type="eggNOG" id="KOG0895">
    <property type="taxonomic scope" value="Eukaryota"/>
</dbReference>
<dbReference type="PANTHER" id="PTHR46116:SF32">
    <property type="entry name" value="OS05G0153132 PROTEIN"/>
    <property type="match status" value="1"/>
</dbReference>
<evidence type="ECO:0000313" key="5">
    <source>
        <dbReference type="EnsemblPlants" id="OB05G13480.1"/>
    </source>
</evidence>
<evidence type="ECO:0000259" key="4">
    <source>
        <dbReference type="PROSITE" id="PS50127"/>
    </source>
</evidence>
<feature type="compositionally biased region" description="Low complexity" evidence="3">
    <location>
        <begin position="510"/>
        <end position="534"/>
    </location>
</feature>
<keyword evidence="1" id="KW-0808">Transferase</keyword>
<keyword evidence="6" id="KW-1185">Reference proteome</keyword>
<dbReference type="CDD" id="cd23837">
    <property type="entry name" value="UBCc_UBE2O"/>
    <property type="match status" value="1"/>
</dbReference>